<dbReference type="Proteomes" id="UP000593833">
    <property type="component" value="Chromosome"/>
</dbReference>
<proteinExistence type="predicted"/>
<dbReference type="Gene3D" id="1.10.10.10">
    <property type="entry name" value="Winged helix-like DNA-binding domain superfamily/Winged helix DNA-binding domain"/>
    <property type="match status" value="1"/>
</dbReference>
<dbReference type="InterPro" id="IPR036388">
    <property type="entry name" value="WH-like_DNA-bd_sf"/>
</dbReference>
<dbReference type="RefSeq" id="WP_024075685.1">
    <property type="nucleotide sequence ID" value="NZ_CP015637.1"/>
</dbReference>
<sequence length="173" mass="19485">MKKASFQSMPCPVARALEHIGDGWSLLILRDAFYGLRRFDEFLTSLGIASNTLTRRLNTLVANGLLERRPYQDNPPRHEYHLTEAGRDLRQVILTLMAWGARHAEGSSKVFLADEDTGRPVKLALMDANTGKPITREDHRVHVAADAEPLSLWRARTGRAYTAKDQLVSPFPH</sequence>
<dbReference type="EMBL" id="CP063233">
    <property type="protein sequence ID" value="QOU02531.1"/>
    <property type="molecule type" value="Genomic_DNA"/>
</dbReference>
<reference evidence="4 5" key="1">
    <citation type="submission" date="2020-10" db="EMBL/GenBank/DDBJ databases">
        <title>Complete genome sequence of a novel Pseudomonas fluorescens strain isolated from the flower of kumarahou (Pomaderris kumeraho).</title>
        <authorList>
            <person name="Summers M.C."/>
            <person name="Nowak V."/>
            <person name="Fairhurst M.J."/>
            <person name="Owen J.G."/>
            <person name="Gerth M.L."/>
            <person name="Patrick W.M."/>
        </authorList>
    </citation>
    <scope>NUCLEOTIDE SEQUENCE [LARGE SCALE GENOMIC DNA]</scope>
    <source>
        <strain evidence="4 5">KF1</strain>
    </source>
</reference>
<dbReference type="InterPro" id="IPR036390">
    <property type="entry name" value="WH_DNA-bd_sf"/>
</dbReference>
<evidence type="ECO:0000313" key="4">
    <source>
        <dbReference type="EMBL" id="QOU02531.1"/>
    </source>
</evidence>
<dbReference type="GO" id="GO:0003677">
    <property type="term" value="F:DNA binding"/>
    <property type="evidence" value="ECO:0007669"/>
    <property type="project" value="UniProtKB-KW"/>
</dbReference>
<dbReference type="PANTHER" id="PTHR33204:SF17">
    <property type="entry name" value="TRANSCRIPTIONAL REGULATORY PROTEIN"/>
    <property type="match status" value="1"/>
</dbReference>
<dbReference type="PANTHER" id="PTHR33204">
    <property type="entry name" value="TRANSCRIPTIONAL REGULATOR, MARR FAMILY"/>
    <property type="match status" value="1"/>
</dbReference>
<keyword evidence="3" id="KW-0804">Transcription</keyword>
<evidence type="ECO:0000256" key="3">
    <source>
        <dbReference type="ARBA" id="ARBA00023163"/>
    </source>
</evidence>
<evidence type="ECO:0000313" key="5">
    <source>
        <dbReference type="Proteomes" id="UP000593833"/>
    </source>
</evidence>
<dbReference type="OrthoDB" id="9807069at2"/>
<keyword evidence="1" id="KW-0805">Transcription regulation</keyword>
<keyword evidence="2" id="KW-0238">DNA-binding</keyword>
<evidence type="ECO:0000256" key="2">
    <source>
        <dbReference type="ARBA" id="ARBA00023125"/>
    </source>
</evidence>
<dbReference type="InterPro" id="IPR002577">
    <property type="entry name" value="HTH_HxlR"/>
</dbReference>
<gene>
    <name evidence="4" type="ORF">IM720_17535</name>
</gene>
<dbReference type="PROSITE" id="PS51118">
    <property type="entry name" value="HTH_HXLR"/>
    <property type="match status" value="1"/>
</dbReference>
<dbReference type="AlphaFoldDB" id="A0A1B3CSL9"/>
<protein>
    <submittedName>
        <fullName evidence="4">Helix-turn-helix transcriptional regulator</fullName>
    </submittedName>
</protein>
<dbReference type="SUPFAM" id="SSF46785">
    <property type="entry name" value="Winged helix' DNA-binding domain"/>
    <property type="match status" value="1"/>
</dbReference>
<accession>A0A1B3CSL9</accession>
<organism evidence="4 5">
    <name type="scientific">Pseudomonas fluorescens</name>
    <dbReference type="NCBI Taxonomy" id="294"/>
    <lineage>
        <taxon>Bacteria</taxon>
        <taxon>Pseudomonadati</taxon>
        <taxon>Pseudomonadota</taxon>
        <taxon>Gammaproteobacteria</taxon>
        <taxon>Pseudomonadales</taxon>
        <taxon>Pseudomonadaceae</taxon>
        <taxon>Pseudomonas</taxon>
    </lineage>
</organism>
<evidence type="ECO:0000256" key="1">
    <source>
        <dbReference type="ARBA" id="ARBA00023015"/>
    </source>
</evidence>
<dbReference type="Pfam" id="PF01638">
    <property type="entry name" value="HxlR"/>
    <property type="match status" value="1"/>
</dbReference>
<name>A0A1B3CSL9_PSEFL</name>